<feature type="compositionally biased region" description="Basic and acidic residues" evidence="1">
    <location>
        <begin position="309"/>
        <end position="319"/>
    </location>
</feature>
<dbReference type="RefSeq" id="WP_203626312.1">
    <property type="nucleotide sequence ID" value="NZ_BOLQ01000003.1"/>
</dbReference>
<reference evidence="3" key="1">
    <citation type="journal article" date="2019" name="Int. J. Syst. Evol. Microbiol.">
        <title>The Global Catalogue of Microorganisms (GCM) 10K type strain sequencing project: providing services to taxonomists for standard genome sequencing and annotation.</title>
        <authorList>
            <consortium name="The Broad Institute Genomics Platform"/>
            <consortium name="The Broad Institute Genome Sequencing Center for Infectious Disease"/>
            <person name="Wu L."/>
            <person name="Ma J."/>
        </authorList>
    </citation>
    <scope>NUCLEOTIDE SEQUENCE [LARGE SCALE GENOMIC DNA]</scope>
    <source>
        <strain evidence="3">CCM 8980</strain>
    </source>
</reference>
<comment type="caution">
    <text evidence="2">The sequence shown here is derived from an EMBL/GenBank/DDBJ whole genome shotgun (WGS) entry which is preliminary data.</text>
</comment>
<evidence type="ECO:0000313" key="3">
    <source>
        <dbReference type="Proteomes" id="UP001597196"/>
    </source>
</evidence>
<name>A0ABW4CHK8_9LACO</name>
<proteinExistence type="predicted"/>
<keyword evidence="3" id="KW-1185">Reference proteome</keyword>
<evidence type="ECO:0000256" key="1">
    <source>
        <dbReference type="SAM" id="MobiDB-lite"/>
    </source>
</evidence>
<dbReference type="Proteomes" id="UP001597196">
    <property type="component" value="Unassembled WGS sequence"/>
</dbReference>
<protein>
    <recommendedName>
        <fullName evidence="4">Lipoprotein</fullName>
    </recommendedName>
</protein>
<sequence>MKKKMTVFVILWAVVTIAVGWQVRAQLTRANEAEHAITQVTKATKALRGADFVSAPKSNLAAAYLNRASYTAGQAAKLKATMTPAQQAQLATAQKQIQNAELFVAVHTEAEQILNTDHVIRDTSYDNTNLNNAFQRLQAADKTYAKAAAADVKLVDTQATALAAIRAATTSDPTAAQLAAAKTAIEAVPVAAFRQAYLPLLDTLTPTAVPAENSAAQQAAAPAKSTTTEAATEAKTPAKDATTDKVTKADASAATATASSTSDTATAAHPASDAAAQSSSATTTDEQATTTSKPAKDTTAASTPATDANTEKKPAHEDATTDTTDTTGTDAATEKGTDPAVIGENGLYATMAEAVAAMKAAQKAAGSDDQATAYSVQLEDGTVHYTWSWLKDTMPAEATDIP</sequence>
<feature type="compositionally biased region" description="Low complexity" evidence="1">
    <location>
        <begin position="249"/>
        <end position="308"/>
    </location>
</feature>
<dbReference type="EMBL" id="JBHTOC010000004">
    <property type="protein sequence ID" value="MFD1429390.1"/>
    <property type="molecule type" value="Genomic_DNA"/>
</dbReference>
<evidence type="ECO:0008006" key="4">
    <source>
        <dbReference type="Google" id="ProtNLM"/>
    </source>
</evidence>
<organism evidence="2 3">
    <name type="scientific">Lacticaseibacillus mingshuiensis</name>
    <dbReference type="NCBI Taxonomy" id="2799574"/>
    <lineage>
        <taxon>Bacteria</taxon>
        <taxon>Bacillati</taxon>
        <taxon>Bacillota</taxon>
        <taxon>Bacilli</taxon>
        <taxon>Lactobacillales</taxon>
        <taxon>Lactobacillaceae</taxon>
        <taxon>Lacticaseibacillus</taxon>
    </lineage>
</organism>
<feature type="compositionally biased region" description="Low complexity" evidence="1">
    <location>
        <begin position="212"/>
        <end position="235"/>
    </location>
</feature>
<evidence type="ECO:0000313" key="2">
    <source>
        <dbReference type="EMBL" id="MFD1429390.1"/>
    </source>
</evidence>
<accession>A0ABW4CHK8</accession>
<feature type="region of interest" description="Disordered" evidence="1">
    <location>
        <begin position="212"/>
        <end position="341"/>
    </location>
</feature>
<gene>
    <name evidence="2" type="ORF">ACFQ4P_03885</name>
</gene>
<feature type="compositionally biased region" description="Basic and acidic residues" evidence="1">
    <location>
        <begin position="236"/>
        <end position="248"/>
    </location>
</feature>
<feature type="compositionally biased region" description="Low complexity" evidence="1">
    <location>
        <begin position="321"/>
        <end position="331"/>
    </location>
</feature>